<keyword evidence="4" id="KW-1185">Reference proteome</keyword>
<protein>
    <submittedName>
        <fullName evidence="3">Uncharacterized protein</fullName>
    </submittedName>
</protein>
<dbReference type="GeneID" id="27686542"/>
<dbReference type="InterPro" id="IPR051033">
    <property type="entry name" value="SH3BGR"/>
</dbReference>
<evidence type="ECO:0000256" key="2">
    <source>
        <dbReference type="SAM" id="MobiDB-lite"/>
    </source>
</evidence>
<accession>A0A0L0HM72</accession>
<dbReference type="OMA" id="HMARGEN"/>
<dbReference type="AlphaFoldDB" id="A0A0L0HM72"/>
<dbReference type="Pfam" id="PF04908">
    <property type="entry name" value="SH3BGR"/>
    <property type="match status" value="1"/>
</dbReference>
<dbReference type="GO" id="GO:0005737">
    <property type="term" value="C:cytoplasm"/>
    <property type="evidence" value="ECO:0007669"/>
    <property type="project" value="TreeGrafter"/>
</dbReference>
<evidence type="ECO:0000313" key="4">
    <source>
        <dbReference type="Proteomes" id="UP000053201"/>
    </source>
</evidence>
<evidence type="ECO:0000313" key="3">
    <source>
        <dbReference type="EMBL" id="KND02536.1"/>
    </source>
</evidence>
<dbReference type="InParanoid" id="A0A0L0HM72"/>
<dbReference type="InterPro" id="IPR006993">
    <property type="entry name" value="Glut_rich_SH3-bd"/>
</dbReference>
<dbReference type="PANTHER" id="PTHR12232">
    <property type="entry name" value="SH3 DOMAIN-BINDING GLUTAMIC ACID-RICH-LIKE PROTEIN"/>
    <property type="match status" value="1"/>
</dbReference>
<dbReference type="EMBL" id="KQ257453">
    <property type="protein sequence ID" value="KND02536.1"/>
    <property type="molecule type" value="Genomic_DNA"/>
</dbReference>
<dbReference type="eggNOG" id="ENOG502SCXE">
    <property type="taxonomic scope" value="Eukaryota"/>
</dbReference>
<name>A0A0L0HM72_SPIPD</name>
<dbReference type="VEuPathDB" id="FungiDB:SPPG_02994"/>
<dbReference type="InterPro" id="IPR036249">
    <property type="entry name" value="Thioredoxin-like_sf"/>
</dbReference>
<gene>
    <name evidence="3" type="ORF">SPPG_02994</name>
</gene>
<dbReference type="Proteomes" id="UP000053201">
    <property type="component" value="Unassembled WGS sequence"/>
</dbReference>
<dbReference type="RefSeq" id="XP_016610575.1">
    <property type="nucleotide sequence ID" value="XM_016751278.1"/>
</dbReference>
<dbReference type="PANTHER" id="PTHR12232:SF0">
    <property type="entry name" value="THIOREDOXIN DOMAIN-CONTAINING PROTEIN"/>
    <property type="match status" value="1"/>
</dbReference>
<organism evidence="3 4">
    <name type="scientific">Spizellomyces punctatus (strain DAOM BR117)</name>
    <dbReference type="NCBI Taxonomy" id="645134"/>
    <lineage>
        <taxon>Eukaryota</taxon>
        <taxon>Fungi</taxon>
        <taxon>Fungi incertae sedis</taxon>
        <taxon>Chytridiomycota</taxon>
        <taxon>Chytridiomycota incertae sedis</taxon>
        <taxon>Chytridiomycetes</taxon>
        <taxon>Spizellomycetales</taxon>
        <taxon>Spizellomycetaceae</taxon>
        <taxon>Spizellomyces</taxon>
    </lineage>
</organism>
<dbReference type="SUPFAM" id="SSF52833">
    <property type="entry name" value="Thioredoxin-like"/>
    <property type="match status" value="1"/>
</dbReference>
<feature type="compositionally biased region" description="Polar residues" evidence="2">
    <location>
        <begin position="56"/>
        <end position="66"/>
    </location>
</feature>
<dbReference type="OrthoDB" id="9932926at2759"/>
<comment type="similarity">
    <text evidence="1">Belongs to the SH3BGR family.</text>
</comment>
<dbReference type="PROSITE" id="PS51354">
    <property type="entry name" value="GLUTAREDOXIN_2"/>
    <property type="match status" value="1"/>
</dbReference>
<proteinExistence type="inferred from homology"/>
<feature type="region of interest" description="Disordered" evidence="2">
    <location>
        <begin position="50"/>
        <end position="72"/>
    </location>
</feature>
<dbReference type="STRING" id="645134.A0A0L0HM72"/>
<sequence length="164" mass="18397">MSPFAPPTLNEFSLCPRKRTFLPVKRNPNGSELKEGSLGGRSTLWQQGGMGHLSRRGSNFPQQTSLRHPRNKMAPRVTIYYSSVSGALQVKKQQTRVQDILAARKVEYEMVDVAADEDAKDYMYRKSGKNTLPQIFVDGEYKGGHDELDEANEIGEVPQWLGLA</sequence>
<reference evidence="3 4" key="1">
    <citation type="submission" date="2009-08" db="EMBL/GenBank/DDBJ databases">
        <title>The Genome Sequence of Spizellomyces punctatus strain DAOM BR117.</title>
        <authorList>
            <consortium name="The Broad Institute Genome Sequencing Platform"/>
            <person name="Russ C."/>
            <person name="Cuomo C."/>
            <person name="Shea T."/>
            <person name="Young S.K."/>
            <person name="Zeng Q."/>
            <person name="Koehrsen M."/>
            <person name="Haas B."/>
            <person name="Borodovsky M."/>
            <person name="Guigo R."/>
            <person name="Alvarado L."/>
            <person name="Berlin A."/>
            <person name="Bochicchio J."/>
            <person name="Borenstein D."/>
            <person name="Chapman S."/>
            <person name="Chen Z."/>
            <person name="Engels R."/>
            <person name="Freedman E."/>
            <person name="Gellesch M."/>
            <person name="Goldberg J."/>
            <person name="Griggs A."/>
            <person name="Gujja S."/>
            <person name="Heiman D."/>
            <person name="Hepburn T."/>
            <person name="Howarth C."/>
            <person name="Jen D."/>
            <person name="Larson L."/>
            <person name="Lewis B."/>
            <person name="Mehta T."/>
            <person name="Park D."/>
            <person name="Pearson M."/>
            <person name="Roberts A."/>
            <person name="Saif S."/>
            <person name="Shenoy N."/>
            <person name="Sisk P."/>
            <person name="Stolte C."/>
            <person name="Sykes S."/>
            <person name="Thomson T."/>
            <person name="Walk T."/>
            <person name="White J."/>
            <person name="Yandava C."/>
            <person name="Burger G."/>
            <person name="Gray M.W."/>
            <person name="Holland P.W.H."/>
            <person name="King N."/>
            <person name="Lang F.B.F."/>
            <person name="Roger A.J."/>
            <person name="Ruiz-Trillo I."/>
            <person name="Lander E."/>
            <person name="Nusbaum C."/>
        </authorList>
    </citation>
    <scope>NUCLEOTIDE SEQUENCE [LARGE SCALE GENOMIC DNA]</scope>
    <source>
        <strain evidence="3 4">DAOM BR117</strain>
    </source>
</reference>
<evidence type="ECO:0000256" key="1">
    <source>
        <dbReference type="ARBA" id="ARBA00007764"/>
    </source>
</evidence>
<dbReference type="Gene3D" id="3.40.30.10">
    <property type="entry name" value="Glutaredoxin"/>
    <property type="match status" value="1"/>
</dbReference>